<comment type="caution">
    <text evidence="3">The sequence shown here is derived from an EMBL/GenBank/DDBJ whole genome shotgun (WGS) entry which is preliminary data.</text>
</comment>
<organism evidence="3 4">
    <name type="scientific">Stephanodiscus triporus</name>
    <dbReference type="NCBI Taxonomy" id="2934178"/>
    <lineage>
        <taxon>Eukaryota</taxon>
        <taxon>Sar</taxon>
        <taxon>Stramenopiles</taxon>
        <taxon>Ochrophyta</taxon>
        <taxon>Bacillariophyta</taxon>
        <taxon>Coscinodiscophyceae</taxon>
        <taxon>Thalassiosirophycidae</taxon>
        <taxon>Stephanodiscales</taxon>
        <taxon>Stephanodiscaceae</taxon>
        <taxon>Stephanodiscus</taxon>
    </lineage>
</organism>
<dbReference type="SMART" id="SM00504">
    <property type="entry name" value="Ubox"/>
    <property type="match status" value="1"/>
</dbReference>
<dbReference type="InterPro" id="IPR003613">
    <property type="entry name" value="Ubox_domain"/>
</dbReference>
<evidence type="ECO:0000259" key="2">
    <source>
        <dbReference type="PROSITE" id="PS51698"/>
    </source>
</evidence>
<reference evidence="3 4" key="1">
    <citation type="submission" date="2024-10" db="EMBL/GenBank/DDBJ databases">
        <title>Updated reference genomes for cyclostephanoid diatoms.</title>
        <authorList>
            <person name="Roberts W.R."/>
            <person name="Alverson A.J."/>
        </authorList>
    </citation>
    <scope>NUCLEOTIDE SEQUENCE [LARGE SCALE GENOMIC DNA]</scope>
    <source>
        <strain evidence="3 4">AJA276-08</strain>
    </source>
</reference>
<dbReference type="SUPFAM" id="SSF57850">
    <property type="entry name" value="RING/U-box"/>
    <property type="match status" value="1"/>
</dbReference>
<dbReference type="Gene3D" id="3.30.40.10">
    <property type="entry name" value="Zinc/RING finger domain, C3HC4 (zinc finger)"/>
    <property type="match status" value="1"/>
</dbReference>
<dbReference type="PANTHER" id="PTHR46573:SF1">
    <property type="entry name" value="WD REPEAT, SAM AND U-BOX DOMAIN-CONTAINING PROTEIN 1"/>
    <property type="match status" value="1"/>
</dbReference>
<gene>
    <name evidence="3" type="ORF">ACHAW5_004958</name>
</gene>
<feature type="region of interest" description="Disordered" evidence="1">
    <location>
        <begin position="81"/>
        <end position="102"/>
    </location>
</feature>
<feature type="domain" description="U-box" evidence="2">
    <location>
        <begin position="6"/>
        <end position="79"/>
    </location>
</feature>
<evidence type="ECO:0000256" key="1">
    <source>
        <dbReference type="SAM" id="MobiDB-lite"/>
    </source>
</evidence>
<dbReference type="InterPro" id="IPR052085">
    <property type="entry name" value="WD-SAM-U-box"/>
</dbReference>
<evidence type="ECO:0000313" key="3">
    <source>
        <dbReference type="EMBL" id="KAL3777445.1"/>
    </source>
</evidence>
<dbReference type="PROSITE" id="PS51698">
    <property type="entry name" value="U_BOX"/>
    <property type="match status" value="1"/>
</dbReference>
<dbReference type="Proteomes" id="UP001530315">
    <property type="component" value="Unassembled WGS sequence"/>
</dbReference>
<evidence type="ECO:0000313" key="4">
    <source>
        <dbReference type="Proteomes" id="UP001530315"/>
    </source>
</evidence>
<name>A0ABD3NN53_9STRA</name>
<proteinExistence type="predicted"/>
<protein>
    <recommendedName>
        <fullName evidence="2">U-box domain-containing protein</fullName>
    </recommendedName>
</protein>
<accession>A0ABD3NN53</accession>
<dbReference type="CDD" id="cd16655">
    <property type="entry name" value="RING-Ubox_WDSUB1-like"/>
    <property type="match status" value="1"/>
</dbReference>
<dbReference type="PANTHER" id="PTHR46573">
    <property type="entry name" value="WD REPEAT, SAM AND U-BOX DOMAIN-CONTAINING PROTEIN 1"/>
    <property type="match status" value="1"/>
</dbReference>
<keyword evidence="4" id="KW-1185">Reference proteome</keyword>
<dbReference type="InterPro" id="IPR013083">
    <property type="entry name" value="Znf_RING/FYVE/PHD"/>
</dbReference>
<sequence length="358" mass="39600">MIHDGKAAPSFFCPLTMAIMKDPVQDREGHSYEKSAILQWLAKNQTSPITRNRLSRKHLVPNRALKEAINFKATDQRDILAGETKSNPPPSNHHRRGTWSCSVPRTSISTAPARSVFPAERCAPNHHQILNNFLSRLDDKYRLDCFGIAFLPMSFDDEARKMLLVIEAPPANPDTFRLFTHFNGNIEHCMESAATTASRVLNNLLRYGKHKSLTLSKVCEERLRFSFEEKSSEISSEAKVRDVLNMFVKVSFRMKKIVEADRSRSRVTSSTLLLPAASVDSASDSSTAAVAVAFEDHPENSPSRVRFALGCVSESGRSRSTTDKGASSSAACSSVTVRAGHLPSHPQTQDLSSCCAFC</sequence>
<dbReference type="Pfam" id="PF04564">
    <property type="entry name" value="U-box"/>
    <property type="match status" value="1"/>
</dbReference>
<dbReference type="AlphaFoldDB" id="A0ABD3NN53"/>
<dbReference type="EMBL" id="JALLAZ020001289">
    <property type="protein sequence ID" value="KAL3777445.1"/>
    <property type="molecule type" value="Genomic_DNA"/>
</dbReference>